<comment type="caution">
    <text evidence="13">The sequence shown here is derived from an EMBL/GenBank/DDBJ whole genome shotgun (WGS) entry which is preliminary data.</text>
</comment>
<keyword evidence="14" id="KW-1185">Reference proteome</keyword>
<keyword evidence="6 11" id="KW-0547">Nucleotide-binding</keyword>
<keyword evidence="5 11" id="KW-0545">Nucleotide biosynthesis</keyword>
<comment type="catalytic activity">
    <reaction evidence="10 11">
        <text>dTMP + ATP = dTDP + ADP</text>
        <dbReference type="Rhea" id="RHEA:13517"/>
        <dbReference type="ChEBI" id="CHEBI:30616"/>
        <dbReference type="ChEBI" id="CHEBI:58369"/>
        <dbReference type="ChEBI" id="CHEBI:63528"/>
        <dbReference type="ChEBI" id="CHEBI:456216"/>
        <dbReference type="EC" id="2.7.4.9"/>
    </reaction>
</comment>
<dbReference type="PANTHER" id="PTHR10344:SF4">
    <property type="entry name" value="UMP-CMP KINASE 2, MITOCHONDRIAL"/>
    <property type="match status" value="1"/>
</dbReference>
<dbReference type="NCBIfam" id="TIGR00041">
    <property type="entry name" value="DTMP_kinase"/>
    <property type="match status" value="1"/>
</dbReference>
<comment type="function">
    <text evidence="11">Phosphorylation of dTMP to form dTDP in both de novo and salvage pathways of dTTP synthesis.</text>
</comment>
<evidence type="ECO:0000256" key="9">
    <source>
        <dbReference type="ARBA" id="ARBA00029962"/>
    </source>
</evidence>
<comment type="similarity">
    <text evidence="1 11">Belongs to the thymidylate kinase family.</text>
</comment>
<evidence type="ECO:0000313" key="13">
    <source>
        <dbReference type="EMBL" id="MDQ2069259.1"/>
    </source>
</evidence>
<evidence type="ECO:0000256" key="6">
    <source>
        <dbReference type="ARBA" id="ARBA00022741"/>
    </source>
</evidence>
<dbReference type="HAMAP" id="MF_00165">
    <property type="entry name" value="Thymidylate_kinase"/>
    <property type="match status" value="1"/>
</dbReference>
<dbReference type="GO" id="GO:0004798">
    <property type="term" value="F:dTMP kinase activity"/>
    <property type="evidence" value="ECO:0007669"/>
    <property type="project" value="UniProtKB-EC"/>
</dbReference>
<dbReference type="EC" id="2.7.4.9" evidence="2 11"/>
<name>A0ABU0W5G9_9GAMM</name>
<dbReference type="EMBL" id="JAVDDT010000002">
    <property type="protein sequence ID" value="MDQ2069259.1"/>
    <property type="molecule type" value="Genomic_DNA"/>
</dbReference>
<sequence length="224" mass="24995">MTEAPEMRRGCFLTVEGGEGVGKSSNMAFIADCLRERGITVRQTREPGGTPFAEAVRQLLLDRESAPMPDEAELLLIFAARASHVRDVIKPALARGEWVLCDRFTDASYAYQGAGRELGEEAVAWLEQWVQGSLRPDLTLLLDAPVAVGFARADQRGARDRFESEVEAFFERIRQAYLARARAEPERFRVVDASHGLQAVQGQIQALLDDYLKQWQVSGTIRND</sequence>
<proteinExistence type="inferred from homology"/>
<feature type="domain" description="Thymidylate kinase-like" evidence="12">
    <location>
        <begin position="15"/>
        <end position="204"/>
    </location>
</feature>
<dbReference type="SUPFAM" id="SSF52540">
    <property type="entry name" value="P-loop containing nucleoside triphosphate hydrolases"/>
    <property type="match status" value="1"/>
</dbReference>
<reference evidence="13 14" key="1">
    <citation type="submission" date="2023-08" db="EMBL/GenBank/DDBJ databases">
        <title>Whole-genome sequencing of halo(alkali)philic microorganisms from hypersaline lakes.</title>
        <authorList>
            <person name="Sorokin D.Y."/>
            <person name="Abbas B."/>
            <person name="Merkel A.Y."/>
        </authorList>
    </citation>
    <scope>NUCLEOTIDE SEQUENCE [LARGE SCALE GENOMIC DNA]</scope>
    <source>
        <strain evidence="13 14">AB-CW4</strain>
    </source>
</reference>
<dbReference type="Pfam" id="PF02223">
    <property type="entry name" value="Thymidylate_kin"/>
    <property type="match status" value="1"/>
</dbReference>
<protein>
    <recommendedName>
        <fullName evidence="3 11">Thymidylate kinase</fullName>
        <ecNumber evidence="2 11">2.7.4.9</ecNumber>
    </recommendedName>
    <alternativeName>
        <fullName evidence="9 11">dTMP kinase</fullName>
    </alternativeName>
</protein>
<evidence type="ECO:0000256" key="2">
    <source>
        <dbReference type="ARBA" id="ARBA00012980"/>
    </source>
</evidence>
<evidence type="ECO:0000256" key="7">
    <source>
        <dbReference type="ARBA" id="ARBA00022777"/>
    </source>
</evidence>
<dbReference type="InterPro" id="IPR039430">
    <property type="entry name" value="Thymidylate_kin-like_dom"/>
</dbReference>
<keyword evidence="4 11" id="KW-0808">Transferase</keyword>
<dbReference type="RefSeq" id="WP_306727833.1">
    <property type="nucleotide sequence ID" value="NZ_JAVDDT010000002.1"/>
</dbReference>
<evidence type="ECO:0000256" key="3">
    <source>
        <dbReference type="ARBA" id="ARBA00017144"/>
    </source>
</evidence>
<dbReference type="InterPro" id="IPR018094">
    <property type="entry name" value="Thymidylate_kinase"/>
</dbReference>
<evidence type="ECO:0000256" key="1">
    <source>
        <dbReference type="ARBA" id="ARBA00009776"/>
    </source>
</evidence>
<feature type="binding site" evidence="11">
    <location>
        <begin position="17"/>
        <end position="24"/>
    </location>
    <ligand>
        <name>ATP</name>
        <dbReference type="ChEBI" id="CHEBI:30616"/>
    </ligand>
</feature>
<organism evidence="13 14">
    <name type="scientific">Natronospira bacteriovora</name>
    <dbReference type="NCBI Taxonomy" id="3069753"/>
    <lineage>
        <taxon>Bacteria</taxon>
        <taxon>Pseudomonadati</taxon>
        <taxon>Pseudomonadota</taxon>
        <taxon>Gammaproteobacteria</taxon>
        <taxon>Natronospirales</taxon>
        <taxon>Natronospiraceae</taxon>
        <taxon>Natronospira</taxon>
    </lineage>
</organism>
<evidence type="ECO:0000256" key="4">
    <source>
        <dbReference type="ARBA" id="ARBA00022679"/>
    </source>
</evidence>
<evidence type="ECO:0000313" key="14">
    <source>
        <dbReference type="Proteomes" id="UP001239019"/>
    </source>
</evidence>
<dbReference type="CDD" id="cd01672">
    <property type="entry name" value="TMPK"/>
    <property type="match status" value="1"/>
</dbReference>
<accession>A0ABU0W5G9</accession>
<keyword evidence="7 11" id="KW-0418">Kinase</keyword>
<evidence type="ECO:0000256" key="8">
    <source>
        <dbReference type="ARBA" id="ARBA00022840"/>
    </source>
</evidence>
<evidence type="ECO:0000259" key="12">
    <source>
        <dbReference type="Pfam" id="PF02223"/>
    </source>
</evidence>
<gene>
    <name evidence="11 13" type="primary">tmk</name>
    <name evidence="13" type="ORF">RBH19_05195</name>
</gene>
<dbReference type="Gene3D" id="3.40.50.300">
    <property type="entry name" value="P-loop containing nucleotide triphosphate hydrolases"/>
    <property type="match status" value="1"/>
</dbReference>
<dbReference type="InterPro" id="IPR027417">
    <property type="entry name" value="P-loop_NTPase"/>
</dbReference>
<evidence type="ECO:0000256" key="10">
    <source>
        <dbReference type="ARBA" id="ARBA00048743"/>
    </source>
</evidence>
<evidence type="ECO:0000256" key="11">
    <source>
        <dbReference type="HAMAP-Rule" id="MF_00165"/>
    </source>
</evidence>
<keyword evidence="8 11" id="KW-0067">ATP-binding</keyword>
<dbReference type="PANTHER" id="PTHR10344">
    <property type="entry name" value="THYMIDYLATE KINASE"/>
    <property type="match status" value="1"/>
</dbReference>
<evidence type="ECO:0000256" key="5">
    <source>
        <dbReference type="ARBA" id="ARBA00022727"/>
    </source>
</evidence>
<dbReference type="Proteomes" id="UP001239019">
    <property type="component" value="Unassembled WGS sequence"/>
</dbReference>